<proteinExistence type="predicted"/>
<evidence type="ECO:0000313" key="1">
    <source>
        <dbReference type="EMBL" id="KEH15927.1"/>
    </source>
</evidence>
<organism evidence="1 3">
    <name type="scientific">Medicago truncatula</name>
    <name type="common">Barrel medic</name>
    <name type="synonym">Medicago tribuloides</name>
    <dbReference type="NCBI Taxonomy" id="3880"/>
    <lineage>
        <taxon>Eukaryota</taxon>
        <taxon>Viridiplantae</taxon>
        <taxon>Streptophyta</taxon>
        <taxon>Embryophyta</taxon>
        <taxon>Tracheophyta</taxon>
        <taxon>Spermatophyta</taxon>
        <taxon>Magnoliopsida</taxon>
        <taxon>eudicotyledons</taxon>
        <taxon>Gunneridae</taxon>
        <taxon>Pentapetalae</taxon>
        <taxon>rosids</taxon>
        <taxon>fabids</taxon>
        <taxon>Fabales</taxon>
        <taxon>Fabaceae</taxon>
        <taxon>Papilionoideae</taxon>
        <taxon>50 kb inversion clade</taxon>
        <taxon>NPAAA clade</taxon>
        <taxon>Hologalegina</taxon>
        <taxon>IRL clade</taxon>
        <taxon>Trifolieae</taxon>
        <taxon>Medicago</taxon>
    </lineage>
</organism>
<evidence type="ECO:0000313" key="2">
    <source>
        <dbReference type="EnsemblPlants" id="KEH15927"/>
    </source>
</evidence>
<sequence>MSDGKKVISAYLITREKVNYHQSIPTNEYARDNDAGSIEDLSQSEEGNLKGFIVDDFDISSCEVASSKSQEGEDVTVMWTLI</sequence>
<keyword evidence="3" id="KW-1185">Reference proteome</keyword>
<dbReference type="Proteomes" id="UP000002051">
    <property type="component" value="Unassembled WGS sequence"/>
</dbReference>
<dbReference type="EnsemblPlants" id="KEH15927">
    <property type="protein sequence ID" value="KEH15927"/>
    <property type="gene ID" value="MTR_0432s0020"/>
</dbReference>
<accession>A0A072TEZ1</accession>
<dbReference type="EMBL" id="KL403157">
    <property type="protein sequence ID" value="KEH15927.1"/>
    <property type="molecule type" value="Genomic_DNA"/>
</dbReference>
<name>A0A072TEZ1_MEDTR</name>
<reference evidence="1 3" key="1">
    <citation type="journal article" date="2011" name="Nature">
        <title>The Medicago genome provides insight into the evolution of rhizobial symbioses.</title>
        <authorList>
            <person name="Young N.D."/>
            <person name="Debelle F."/>
            <person name="Oldroyd G.E."/>
            <person name="Geurts R."/>
            <person name="Cannon S.B."/>
            <person name="Udvardi M.K."/>
            <person name="Benedito V.A."/>
            <person name="Mayer K.F."/>
            <person name="Gouzy J."/>
            <person name="Schoof H."/>
            <person name="Van de Peer Y."/>
            <person name="Proost S."/>
            <person name="Cook D.R."/>
            <person name="Meyers B.C."/>
            <person name="Spannagl M."/>
            <person name="Cheung F."/>
            <person name="De Mita S."/>
            <person name="Krishnakumar V."/>
            <person name="Gundlach H."/>
            <person name="Zhou S."/>
            <person name="Mudge J."/>
            <person name="Bharti A.K."/>
            <person name="Murray J.D."/>
            <person name="Naoumkina M.A."/>
            <person name="Rosen B."/>
            <person name="Silverstein K.A."/>
            <person name="Tang H."/>
            <person name="Rombauts S."/>
            <person name="Zhao P.X."/>
            <person name="Zhou P."/>
            <person name="Barbe V."/>
            <person name="Bardou P."/>
            <person name="Bechner M."/>
            <person name="Bellec A."/>
            <person name="Berger A."/>
            <person name="Berges H."/>
            <person name="Bidwell S."/>
            <person name="Bisseling T."/>
            <person name="Choisne N."/>
            <person name="Couloux A."/>
            <person name="Denny R."/>
            <person name="Deshpande S."/>
            <person name="Dai X."/>
            <person name="Doyle J.J."/>
            <person name="Dudez A.M."/>
            <person name="Farmer A.D."/>
            <person name="Fouteau S."/>
            <person name="Franken C."/>
            <person name="Gibelin C."/>
            <person name="Gish J."/>
            <person name="Goldstein S."/>
            <person name="Gonzalez A.J."/>
            <person name="Green P.J."/>
            <person name="Hallab A."/>
            <person name="Hartog M."/>
            <person name="Hua A."/>
            <person name="Humphray S.J."/>
            <person name="Jeong D.H."/>
            <person name="Jing Y."/>
            <person name="Jocker A."/>
            <person name="Kenton S.M."/>
            <person name="Kim D.J."/>
            <person name="Klee K."/>
            <person name="Lai H."/>
            <person name="Lang C."/>
            <person name="Lin S."/>
            <person name="Macmil S.L."/>
            <person name="Magdelenat G."/>
            <person name="Matthews L."/>
            <person name="McCorrison J."/>
            <person name="Monaghan E.L."/>
            <person name="Mun J.H."/>
            <person name="Najar F.Z."/>
            <person name="Nicholson C."/>
            <person name="Noirot C."/>
            <person name="O'Bleness M."/>
            <person name="Paule C.R."/>
            <person name="Poulain J."/>
            <person name="Prion F."/>
            <person name="Qin B."/>
            <person name="Qu C."/>
            <person name="Retzel E.F."/>
            <person name="Riddle C."/>
            <person name="Sallet E."/>
            <person name="Samain S."/>
            <person name="Samson N."/>
            <person name="Sanders I."/>
            <person name="Saurat O."/>
            <person name="Scarpelli C."/>
            <person name="Schiex T."/>
            <person name="Segurens B."/>
            <person name="Severin A.J."/>
            <person name="Sherrier D.J."/>
            <person name="Shi R."/>
            <person name="Sims S."/>
            <person name="Singer S.R."/>
            <person name="Sinharoy S."/>
            <person name="Sterck L."/>
            <person name="Viollet A."/>
            <person name="Wang B.B."/>
            <person name="Wang K."/>
            <person name="Wang M."/>
            <person name="Wang X."/>
            <person name="Warfsmann J."/>
            <person name="Weissenbach J."/>
            <person name="White D.D."/>
            <person name="White J.D."/>
            <person name="Wiley G.B."/>
            <person name="Wincker P."/>
            <person name="Xing Y."/>
            <person name="Yang L."/>
            <person name="Yao Z."/>
            <person name="Ying F."/>
            <person name="Zhai J."/>
            <person name="Zhou L."/>
            <person name="Zuber A."/>
            <person name="Denarie J."/>
            <person name="Dixon R.A."/>
            <person name="May G.D."/>
            <person name="Schwartz D.C."/>
            <person name="Rogers J."/>
            <person name="Quetier F."/>
            <person name="Town C.D."/>
            <person name="Roe B.A."/>
        </authorList>
    </citation>
    <scope>NUCLEOTIDE SEQUENCE [LARGE SCALE GENOMIC DNA]</scope>
    <source>
        <strain evidence="1">A17</strain>
        <strain evidence="2 3">cv. Jemalong A17</strain>
    </source>
</reference>
<reference evidence="2" key="3">
    <citation type="submission" date="2015-06" db="UniProtKB">
        <authorList>
            <consortium name="EnsemblPlants"/>
        </authorList>
    </citation>
    <scope>IDENTIFICATION</scope>
    <source>
        <strain evidence="2">cv. Jemalong A17</strain>
    </source>
</reference>
<gene>
    <name evidence="1" type="ORF">MTR_0432s0020</name>
</gene>
<reference evidence="1 3" key="2">
    <citation type="journal article" date="2014" name="BMC Genomics">
        <title>An improved genome release (version Mt4.0) for the model legume Medicago truncatula.</title>
        <authorList>
            <person name="Tang H."/>
            <person name="Krishnakumar V."/>
            <person name="Bidwell S."/>
            <person name="Rosen B."/>
            <person name="Chan A."/>
            <person name="Zhou S."/>
            <person name="Gentzbittel L."/>
            <person name="Childs K.L."/>
            <person name="Yandell M."/>
            <person name="Gundlach H."/>
            <person name="Mayer K.F."/>
            <person name="Schwartz D.C."/>
            <person name="Town C.D."/>
        </authorList>
    </citation>
    <scope>GENOME REANNOTATION</scope>
    <source>
        <strain evidence="1">A17</strain>
        <strain evidence="2 3">cv. Jemalong A17</strain>
    </source>
</reference>
<protein>
    <submittedName>
        <fullName evidence="1 2">Uncharacterized protein</fullName>
    </submittedName>
</protein>
<evidence type="ECO:0000313" key="3">
    <source>
        <dbReference type="Proteomes" id="UP000002051"/>
    </source>
</evidence>
<dbReference type="AlphaFoldDB" id="A0A072TEZ1"/>
<dbReference type="HOGENOM" id="CLU_2561859_0_0_1"/>